<dbReference type="EMBL" id="JAEKFT010000002">
    <property type="protein sequence ID" value="MBT0960113.1"/>
    <property type="molecule type" value="Genomic_DNA"/>
</dbReference>
<sequence>MISVRINGQPETLASTLSVADLLQAKGLAGKRLAVERNGQIVPRGAHAETVLADGDCLEIVVAVGGG</sequence>
<dbReference type="InterPro" id="IPR003749">
    <property type="entry name" value="ThiS/MoaD-like"/>
</dbReference>
<dbReference type="AlphaFoldDB" id="A0A944H6F3"/>
<dbReference type="Proteomes" id="UP000694660">
    <property type="component" value="Unassembled WGS sequence"/>
</dbReference>
<dbReference type="InterPro" id="IPR010035">
    <property type="entry name" value="Thi_S"/>
</dbReference>
<comment type="caution">
    <text evidence="1">The sequence shown here is derived from an EMBL/GenBank/DDBJ whole genome shotgun (WGS) entry which is preliminary data.</text>
</comment>
<dbReference type="InterPro" id="IPR016155">
    <property type="entry name" value="Mopterin_synth/thiamin_S_b"/>
</dbReference>
<name>A0A944H6F3_DENI1</name>
<organism evidence="1 2">
    <name type="scientific">Denitromonas iodatirespirans</name>
    <dbReference type="NCBI Taxonomy" id="2795389"/>
    <lineage>
        <taxon>Bacteria</taxon>
        <taxon>Pseudomonadati</taxon>
        <taxon>Pseudomonadota</taxon>
        <taxon>Betaproteobacteria</taxon>
        <taxon>Rhodocyclales</taxon>
        <taxon>Zoogloeaceae</taxon>
        <taxon>Denitromonas</taxon>
    </lineage>
</organism>
<dbReference type="NCBIfam" id="TIGR01683">
    <property type="entry name" value="thiS"/>
    <property type="match status" value="1"/>
</dbReference>
<dbReference type="InterPro" id="IPR012675">
    <property type="entry name" value="Beta-grasp_dom_sf"/>
</dbReference>
<dbReference type="Pfam" id="PF02597">
    <property type="entry name" value="ThiS"/>
    <property type="match status" value="1"/>
</dbReference>
<gene>
    <name evidence="1" type="primary">thiS</name>
    <name evidence="1" type="ORF">I8J34_02905</name>
</gene>
<accession>A0A944H6F3</accession>
<evidence type="ECO:0000313" key="1">
    <source>
        <dbReference type="EMBL" id="MBT0960113.1"/>
    </source>
</evidence>
<keyword evidence="2" id="KW-1185">Reference proteome</keyword>
<dbReference type="Gene3D" id="3.10.20.30">
    <property type="match status" value="1"/>
</dbReference>
<protein>
    <submittedName>
        <fullName evidence="1">Sulfur carrier protein ThiS</fullName>
    </submittedName>
</protein>
<dbReference type="RefSeq" id="WP_214359865.1">
    <property type="nucleotide sequence ID" value="NZ_JAEKFT010000002.1"/>
</dbReference>
<dbReference type="SUPFAM" id="SSF54285">
    <property type="entry name" value="MoaD/ThiS"/>
    <property type="match status" value="1"/>
</dbReference>
<proteinExistence type="predicted"/>
<evidence type="ECO:0000313" key="2">
    <source>
        <dbReference type="Proteomes" id="UP000694660"/>
    </source>
</evidence>
<reference evidence="2" key="1">
    <citation type="journal article" date="2022" name="ISME J.">
        <title>Genetic and phylogenetic analysis of dissimilatory iodate-reducing bacteria identifies potential niches across the world's oceans.</title>
        <authorList>
            <person name="Reyes-Umana V."/>
            <person name="Henning Z."/>
            <person name="Lee K."/>
            <person name="Barnum T.P."/>
            <person name="Coates J.D."/>
        </authorList>
    </citation>
    <scope>NUCLEOTIDE SEQUENCE [LARGE SCALE GENOMIC DNA]</scope>
    <source>
        <strain evidence="2">IR12</strain>
    </source>
</reference>
<dbReference type="PANTHER" id="PTHR34472:SF1">
    <property type="entry name" value="SULFUR CARRIER PROTEIN THIS"/>
    <property type="match status" value="1"/>
</dbReference>
<dbReference type="PANTHER" id="PTHR34472">
    <property type="entry name" value="SULFUR CARRIER PROTEIN THIS"/>
    <property type="match status" value="1"/>
</dbReference>
<dbReference type="CDD" id="cd00565">
    <property type="entry name" value="Ubl_ThiS"/>
    <property type="match status" value="1"/>
</dbReference>